<dbReference type="PANTHER" id="PTHR31048">
    <property type="entry name" value="OS03G0233200 PROTEIN"/>
    <property type="match status" value="1"/>
</dbReference>
<dbReference type="SUPFAM" id="SSF49870">
    <property type="entry name" value="Osmotin, thaumatin-like protein"/>
    <property type="match status" value="1"/>
</dbReference>
<accession>A0A194XU95</accession>
<dbReference type="InterPro" id="IPR001938">
    <property type="entry name" value="Thaumatin"/>
</dbReference>
<dbReference type="EMBL" id="KQ947404">
    <property type="protein sequence ID" value="KUJ23711.1"/>
    <property type="molecule type" value="Genomic_DNA"/>
</dbReference>
<organism evidence="1 2">
    <name type="scientific">Mollisia scopiformis</name>
    <name type="common">Conifer needle endophyte fungus</name>
    <name type="synonym">Phialocephala scopiformis</name>
    <dbReference type="NCBI Taxonomy" id="149040"/>
    <lineage>
        <taxon>Eukaryota</taxon>
        <taxon>Fungi</taxon>
        <taxon>Dikarya</taxon>
        <taxon>Ascomycota</taxon>
        <taxon>Pezizomycotina</taxon>
        <taxon>Leotiomycetes</taxon>
        <taxon>Helotiales</taxon>
        <taxon>Mollisiaceae</taxon>
        <taxon>Mollisia</taxon>
    </lineage>
</organism>
<reference evidence="1 2" key="1">
    <citation type="submission" date="2015-10" db="EMBL/GenBank/DDBJ databases">
        <title>Full genome of DAOMC 229536 Phialocephala scopiformis, a fungal endophyte of spruce producing the potent anti-insectan compound rugulosin.</title>
        <authorList>
            <consortium name="DOE Joint Genome Institute"/>
            <person name="Walker A.K."/>
            <person name="Frasz S.L."/>
            <person name="Seifert K.A."/>
            <person name="Miller J.D."/>
            <person name="Mondo S.J."/>
            <person name="Labutti K."/>
            <person name="Lipzen A."/>
            <person name="Dockter R."/>
            <person name="Kennedy M."/>
            <person name="Grigoriev I.V."/>
            <person name="Spatafora J.W."/>
        </authorList>
    </citation>
    <scope>NUCLEOTIDE SEQUENCE [LARGE SCALE GENOMIC DNA]</scope>
    <source>
        <strain evidence="1 2">CBS 120377</strain>
    </source>
</reference>
<proteinExistence type="predicted"/>
<dbReference type="InterPro" id="IPR037176">
    <property type="entry name" value="Osmotin/thaumatin-like_sf"/>
</dbReference>
<sequence>MHLQRVTCAFVACSGSVSAIITQNPSLDSLAAVLPAVTSPTIPTLAPSPLNSIASMDSSVANAKPETVTTSIANIISSIVSIELPATTVPSVASVAQSTPAFTTFVTVALATETKIMTLMPLPSAEAKKQEAAYSKAQNVPNAVASQVKEALTAQGKAVPSALVPDQPKQTEVKHSGLENIVEILKNTDYNQVVHADPSKGFYMEYLNGTDPAVADAYAKKNNARMPHNIYNMDTKGMCVLGHAMNTATLKVTPFAFDTKTPMVYIAPNTTLQIGNFLPPGANKHNGRFQPKFNCDKDCKHCAGDGKGPIDTLFEYHHAKKADESTFTNWNPSNVDGLTSNFNMTLHNSAGVCKSRSCNVAAPQMKKTCPKASLWNDKGIYGCTSDCKVTGRDDHCCIGAFGTPDSCPPSSQFLHSLCPDAYSWAYDDKEHSDTCDGTTKVDVAFWPIS</sequence>
<dbReference type="AlphaFoldDB" id="A0A194XU95"/>
<dbReference type="Proteomes" id="UP000070700">
    <property type="component" value="Unassembled WGS sequence"/>
</dbReference>
<dbReference type="Pfam" id="PF00314">
    <property type="entry name" value="Thaumatin"/>
    <property type="match status" value="1"/>
</dbReference>
<dbReference type="STRING" id="149040.A0A194XU95"/>
<evidence type="ECO:0000313" key="1">
    <source>
        <dbReference type="EMBL" id="KUJ23711.1"/>
    </source>
</evidence>
<gene>
    <name evidence="1" type="ORF">LY89DRAFT_1048</name>
</gene>
<dbReference type="GeneID" id="28814759"/>
<dbReference type="RefSeq" id="XP_018078066.1">
    <property type="nucleotide sequence ID" value="XM_018205033.1"/>
</dbReference>
<dbReference type="OrthoDB" id="430315at2759"/>
<dbReference type="PROSITE" id="PS51367">
    <property type="entry name" value="THAUMATIN_2"/>
    <property type="match status" value="1"/>
</dbReference>
<dbReference type="InParanoid" id="A0A194XU95"/>
<protein>
    <submittedName>
        <fullName evidence="1">Osmotin, thaumatin-like protein</fullName>
    </submittedName>
</protein>
<dbReference type="SMART" id="SM00205">
    <property type="entry name" value="THN"/>
    <property type="match status" value="1"/>
</dbReference>
<keyword evidence="2" id="KW-1185">Reference proteome</keyword>
<name>A0A194XU95_MOLSC</name>
<dbReference type="Gene3D" id="2.60.110.10">
    <property type="entry name" value="Thaumatin"/>
    <property type="match status" value="1"/>
</dbReference>
<dbReference type="KEGG" id="psco:LY89DRAFT_1048"/>
<evidence type="ECO:0000313" key="2">
    <source>
        <dbReference type="Proteomes" id="UP000070700"/>
    </source>
</evidence>